<dbReference type="Pfam" id="PF13193">
    <property type="entry name" value="AMP-binding_C"/>
    <property type="match status" value="1"/>
</dbReference>
<dbReference type="GO" id="GO:0031177">
    <property type="term" value="F:phosphopantetheine binding"/>
    <property type="evidence" value="ECO:0007669"/>
    <property type="project" value="InterPro"/>
</dbReference>
<evidence type="ECO:0000256" key="3">
    <source>
        <dbReference type="ARBA" id="ARBA00022553"/>
    </source>
</evidence>
<dbReference type="EMBL" id="JHEG04000001">
    <property type="protein sequence ID" value="KAF3889919.1"/>
    <property type="molecule type" value="Genomic_DNA"/>
</dbReference>
<dbReference type="NCBIfam" id="TIGR01733">
    <property type="entry name" value="AA-adenyl-dom"/>
    <property type="match status" value="1"/>
</dbReference>
<dbReference type="Gene3D" id="3.30.300.30">
    <property type="match status" value="2"/>
</dbReference>
<dbReference type="PANTHER" id="PTHR45527:SF14">
    <property type="entry name" value="PLIPASTATIN SYNTHASE SUBUNIT B"/>
    <property type="match status" value="1"/>
</dbReference>
<evidence type="ECO:0000256" key="2">
    <source>
        <dbReference type="ARBA" id="ARBA00022450"/>
    </source>
</evidence>
<comment type="caution">
    <text evidence="6">The sequence shown here is derived from an EMBL/GenBank/DDBJ whole genome shotgun (WGS) entry which is preliminary data.</text>
</comment>
<dbReference type="CDD" id="cd02440">
    <property type="entry name" value="AdoMet_MTases"/>
    <property type="match status" value="1"/>
</dbReference>
<dbReference type="GO" id="GO:0003824">
    <property type="term" value="F:catalytic activity"/>
    <property type="evidence" value="ECO:0007669"/>
    <property type="project" value="InterPro"/>
</dbReference>
<dbReference type="Gene3D" id="3.30.559.10">
    <property type="entry name" value="Chloramphenicol acetyltransferase-like domain"/>
    <property type="match status" value="1"/>
</dbReference>
<dbReference type="GO" id="GO:0008610">
    <property type="term" value="P:lipid biosynthetic process"/>
    <property type="evidence" value="ECO:0007669"/>
    <property type="project" value="UniProtKB-ARBA"/>
</dbReference>
<proteinExistence type="predicted"/>
<dbReference type="FunFam" id="3.30.559.10:FF:000012">
    <property type="entry name" value="Non-ribosomal peptide synthetase"/>
    <property type="match status" value="1"/>
</dbReference>
<accession>A0A0C1N2T8</accession>
<dbReference type="GO" id="GO:0005829">
    <property type="term" value="C:cytosol"/>
    <property type="evidence" value="ECO:0007669"/>
    <property type="project" value="TreeGrafter"/>
</dbReference>
<evidence type="ECO:0000313" key="6">
    <source>
        <dbReference type="EMBL" id="KIE06731.1"/>
    </source>
</evidence>
<dbReference type="InterPro" id="IPR001242">
    <property type="entry name" value="Condensation_dom"/>
</dbReference>
<evidence type="ECO:0000313" key="7">
    <source>
        <dbReference type="Proteomes" id="UP000029738"/>
    </source>
</evidence>
<dbReference type="InterPro" id="IPR010071">
    <property type="entry name" value="AA_adenyl_dom"/>
</dbReference>
<sequence>MTLKIIEFLSYLRSLDIQVFLEDDLLRCNAPQGTLTPILQAKIQAQKAEIIAFLKSTHDAIHQTITPIEPISRTGTFPLSFAQQRLWFLDQLVPNNPFYNVPAALRLTGTLDVTALEQTFQKIVQRHEALRTIFVLRDGQPVQIVVPSLAIALPVIDLQKQPQVERETEAQKLITQEAQRPFNLSTGPLLRIMLLRLDREEHILVLNMHHIISDGWSIGVLIREIAAFYTACRDAAYDVAANLPELPIQYPDFAHWQRQWLQGIGMNNRSPLQIQLDYWRKQLDGLSVLSLPTDKPRPTHPTYRGARQFLKLPKNLSLALETLSQQEGVSLFMTLLAAFQILLYRYTNQEDIAVGSPIANRNRSEIEGLIGFFVNSLILRTHLSGNPSFRSLLSQVREVALGAYAHQDLPFEQLVEELHPERNLNQNPLFQVVFALQNAPMSALELPELTLKPIPFDSATTRFDLEFHLWERNPQNGLWVDNSEGISGFVIYSTDLFEDATISRMLEHFQILLENIVDNPEQRIAEIHLLSKAEQHQLLLEWNNTDTEYPQDKCIHQLFEEQVQQQPDAIALVFEGIKTHHDTSLQLTYGELNKRSNQLAHYLKERGIDTEVLVGICVERSLDYVIGMLAVLKAGGAYLPLDPAYPSERLSFMLADAGASIVLTQERWLNHLGKQNFQVICLDKDWEKIAQQREDNLTGKTAVHNLAYAIYTSGSTGKPKGVAIEHKGLLNLVFWHQKAFAISPNDKATQISGVAFDASIWEILPYLSAGASLYFPDEEIKYFPEKLQDWLISKAITISFLPTPIAEKLLSLPWSDNTALRILLTGGDKLHQYPATPVTFQVVNNYGPTENTVVTTSGEVTATQQTNTVPPIGRAIANTRVYVLNSHLQPVPIGVPGELYIAGDGLARGYLNHPELTQAQFLENLPNIPFLPEKKLYKTGDLVRYRADGNLEFLGRLDEQVKIRGYRIELGEIEAALNQHPAVTQTVVVAREDAPGEKHLVAYVVLARNCLLAFSTSQSPIFQDEQILQWQMLYNETYNQQATVLEPIFNITGWNSSYTNQPIPPEQMREWVNNQVNQILALQPKKVLEIGCGTGLLLFKIAPHCIQYCGTDFSKSALNYIHQQLSNVETNPLSPSNHVKLFEKEATDFEGIEAGTFDAIVLNSVVQYFPSIEYLLQVLEGAVRTTAPSGFIFIGDVRSLPLLQAFHASVQLYQAEPALTREKLLQRVQMQVFQETELVIDPAFFHALRQHFPEISSVEIQLMRGYSQNELTQFRYNVILHIGVATNPSDSLGNAGLENSPAFQQERREWIDWNSDRLTLSALRQLLTEEQLETVSITNVPNARVIAAVKTAQWLSGAEDFKTVAQMREALQSFHNVGIDPEDFYLLGEGLPYKVNISWSDANHEGCYDVVFIKQGSHITTSQANSSSRLWHSYANNPLQATAARQLVPQLRMYTAQKLPEYMVPSAFVVLDSLPLTPNGKIDYRALSIPNNIKPELASGYIAPQTEVEKVLIKIFADVLGIKRLSIRDNFFELGGHSLLATQIVSRVRDAFKVELPLRSLFEAPTITELSQVIENLKDGKEKNQAPALVPLSRESRRMKLSSLRKDSL</sequence>
<dbReference type="Gene3D" id="3.40.50.980">
    <property type="match status" value="2"/>
</dbReference>
<dbReference type="FunFam" id="2.30.38.10:FF:000001">
    <property type="entry name" value="Non-ribosomal peptide synthetase PvdI"/>
    <property type="match status" value="1"/>
</dbReference>
<dbReference type="InterPro" id="IPR009081">
    <property type="entry name" value="PP-bd_ACP"/>
</dbReference>
<dbReference type="PANTHER" id="PTHR45527">
    <property type="entry name" value="NONRIBOSOMAL PEPTIDE SYNTHETASE"/>
    <property type="match status" value="1"/>
</dbReference>
<organism evidence="6">
    <name type="scientific">Tolypothrix bouteillei VB521301</name>
    <dbReference type="NCBI Taxonomy" id="1479485"/>
    <lineage>
        <taxon>Bacteria</taxon>
        <taxon>Bacillati</taxon>
        <taxon>Cyanobacteriota</taxon>
        <taxon>Cyanophyceae</taxon>
        <taxon>Nostocales</taxon>
        <taxon>Tolypothrichaceae</taxon>
        <taxon>Tolypothrix</taxon>
    </lineage>
</organism>
<name>A0A0C1N2T8_9CYAN</name>
<dbReference type="PROSITE" id="PS50075">
    <property type="entry name" value="CARRIER"/>
    <property type="match status" value="1"/>
</dbReference>
<dbReference type="Gene3D" id="2.30.38.10">
    <property type="entry name" value="Luciferase, Domain 3"/>
    <property type="match status" value="1"/>
</dbReference>
<dbReference type="InterPro" id="IPR025110">
    <property type="entry name" value="AMP-bd_C"/>
</dbReference>
<dbReference type="Pfam" id="PF00668">
    <property type="entry name" value="Condensation"/>
    <property type="match status" value="1"/>
</dbReference>
<dbReference type="CDD" id="cd05930">
    <property type="entry name" value="A_NRPS"/>
    <property type="match status" value="1"/>
</dbReference>
<dbReference type="FunFam" id="3.40.50.980:FF:000001">
    <property type="entry name" value="Non-ribosomal peptide synthetase"/>
    <property type="match status" value="1"/>
</dbReference>
<dbReference type="Gene3D" id="1.10.10.1830">
    <property type="entry name" value="Non-ribosomal peptide synthase, adenylation domain"/>
    <property type="match status" value="1"/>
</dbReference>
<dbReference type="STRING" id="1479485.DA73_0236165"/>
<gene>
    <name evidence="6" type="ORF">DA73_0236165</name>
    <name evidence="5" type="ORF">DA73_0400033950</name>
</gene>
<reference evidence="5" key="2">
    <citation type="submission" date="2019-11" db="EMBL/GenBank/DDBJ databases">
        <title>Improved Assembly of Tolypothrix boutellei genome.</title>
        <authorList>
            <person name="Sarangi A.N."/>
            <person name="Mukherjee M."/>
            <person name="Ghosh S."/>
            <person name="Singh D."/>
            <person name="Das A."/>
            <person name="Kant S."/>
            <person name="Prusty A."/>
            <person name="Tripathy S."/>
        </authorList>
    </citation>
    <scope>NUCLEOTIDE SEQUENCE</scope>
    <source>
        <strain evidence="5">VB521301</strain>
    </source>
</reference>
<dbReference type="OrthoDB" id="9757538at2"/>
<dbReference type="RefSeq" id="WP_038089192.1">
    <property type="nucleotide sequence ID" value="NZ_JHEG04000001.1"/>
</dbReference>
<feature type="domain" description="Carrier" evidence="4">
    <location>
        <begin position="1503"/>
        <end position="1578"/>
    </location>
</feature>
<protein>
    <submittedName>
        <fullName evidence="5">Non-ribosomal peptide synthetase</fullName>
    </submittedName>
    <submittedName>
        <fullName evidence="6">Thioester reductase</fullName>
    </submittedName>
</protein>
<dbReference type="FunFam" id="3.40.50.12780:FF:000012">
    <property type="entry name" value="Non-ribosomal peptide synthetase"/>
    <property type="match status" value="1"/>
</dbReference>
<evidence type="ECO:0000259" key="4">
    <source>
        <dbReference type="PROSITE" id="PS50075"/>
    </source>
</evidence>
<dbReference type="InterPro" id="IPR036736">
    <property type="entry name" value="ACP-like_sf"/>
</dbReference>
<dbReference type="GO" id="GO:0043041">
    <property type="term" value="P:amino acid activation for nonribosomal peptide biosynthetic process"/>
    <property type="evidence" value="ECO:0007669"/>
    <property type="project" value="TreeGrafter"/>
</dbReference>
<dbReference type="Pfam" id="PF08242">
    <property type="entry name" value="Methyltransf_12"/>
    <property type="match status" value="1"/>
</dbReference>
<dbReference type="PIRSF" id="PIRSF001617">
    <property type="entry name" value="Alpha-AR"/>
    <property type="match status" value="1"/>
</dbReference>
<dbReference type="SUPFAM" id="SSF53335">
    <property type="entry name" value="S-adenosyl-L-methionine-dependent methyltransferases"/>
    <property type="match status" value="1"/>
</dbReference>
<dbReference type="Pfam" id="PF00550">
    <property type="entry name" value="PP-binding"/>
    <property type="match status" value="1"/>
</dbReference>
<dbReference type="Gene3D" id="3.40.50.150">
    <property type="entry name" value="Vaccinia Virus protein VP39"/>
    <property type="match status" value="1"/>
</dbReference>
<dbReference type="CDD" id="cd19531">
    <property type="entry name" value="LCL_NRPS-like"/>
    <property type="match status" value="1"/>
</dbReference>
<dbReference type="InterPro" id="IPR041464">
    <property type="entry name" value="TubC_N"/>
</dbReference>
<dbReference type="SMART" id="SM00823">
    <property type="entry name" value="PKS_PP"/>
    <property type="match status" value="1"/>
</dbReference>
<dbReference type="InterPro" id="IPR044894">
    <property type="entry name" value="TubC_N_sf"/>
</dbReference>
<dbReference type="InterPro" id="IPR006162">
    <property type="entry name" value="Ppantetheine_attach_site"/>
</dbReference>
<dbReference type="SUPFAM" id="SSF56801">
    <property type="entry name" value="Acetyl-CoA synthetase-like"/>
    <property type="match status" value="1"/>
</dbReference>
<evidence type="ECO:0000313" key="5">
    <source>
        <dbReference type="EMBL" id="KAF3889919.1"/>
    </source>
</evidence>
<dbReference type="SUPFAM" id="SSF47336">
    <property type="entry name" value="ACP-like"/>
    <property type="match status" value="1"/>
</dbReference>
<dbReference type="Proteomes" id="UP000029738">
    <property type="component" value="Unassembled WGS sequence"/>
</dbReference>
<dbReference type="PROSITE" id="PS00012">
    <property type="entry name" value="PHOSPHOPANTETHEINE"/>
    <property type="match status" value="1"/>
</dbReference>
<dbReference type="InterPro" id="IPR013217">
    <property type="entry name" value="Methyltransf_12"/>
</dbReference>
<dbReference type="FunFam" id="1.10.1200.10:FF:000005">
    <property type="entry name" value="Nonribosomal peptide synthetase 1"/>
    <property type="match status" value="1"/>
</dbReference>
<dbReference type="Gene3D" id="3.40.50.1820">
    <property type="entry name" value="alpha/beta hydrolase"/>
    <property type="match status" value="1"/>
</dbReference>
<dbReference type="InterPro" id="IPR020806">
    <property type="entry name" value="PKS_PP-bd"/>
</dbReference>
<keyword evidence="7" id="KW-1185">Reference proteome</keyword>
<dbReference type="Pfam" id="PF00501">
    <property type="entry name" value="AMP-binding"/>
    <property type="match status" value="1"/>
</dbReference>
<comment type="cofactor">
    <cofactor evidence="1">
        <name>pantetheine 4'-phosphate</name>
        <dbReference type="ChEBI" id="CHEBI:47942"/>
    </cofactor>
</comment>
<evidence type="ECO:0000256" key="1">
    <source>
        <dbReference type="ARBA" id="ARBA00001957"/>
    </source>
</evidence>
<keyword evidence="3" id="KW-0597">Phosphoprotein</keyword>
<dbReference type="InterPro" id="IPR029058">
    <property type="entry name" value="AB_hydrolase_fold"/>
</dbReference>
<dbReference type="SUPFAM" id="SSF52777">
    <property type="entry name" value="CoA-dependent acyltransferases"/>
    <property type="match status" value="2"/>
</dbReference>
<dbReference type="InterPro" id="IPR029063">
    <property type="entry name" value="SAM-dependent_MTases_sf"/>
</dbReference>
<dbReference type="InterPro" id="IPR000873">
    <property type="entry name" value="AMP-dep_synth/lig_dom"/>
</dbReference>
<reference evidence="6" key="1">
    <citation type="journal article" date="2015" name="Genome Announc.">
        <title>Draft Genome Sequence of Tolypothrix boutellei Strain VB521301.</title>
        <authorList>
            <person name="Chandrababunaidu M.M."/>
            <person name="Singh D."/>
            <person name="Sen D."/>
            <person name="Bhan S."/>
            <person name="Das S."/>
            <person name="Gupta A."/>
            <person name="Adhikary S.P."/>
            <person name="Tripathy S."/>
        </authorList>
    </citation>
    <scope>NUCLEOTIDE SEQUENCE</scope>
    <source>
        <strain evidence="6">VB521301</strain>
    </source>
</reference>
<keyword evidence="2" id="KW-0596">Phosphopantetheine</keyword>
<dbReference type="Gene3D" id="3.30.559.30">
    <property type="entry name" value="Nonribosomal peptide synthetase, condensation domain"/>
    <property type="match status" value="1"/>
</dbReference>
<dbReference type="InterPro" id="IPR045851">
    <property type="entry name" value="AMP-bd_C_sf"/>
</dbReference>
<dbReference type="InterPro" id="IPR023213">
    <property type="entry name" value="CAT-like_dom_sf"/>
</dbReference>
<dbReference type="Pfam" id="PF18563">
    <property type="entry name" value="TubC_N"/>
    <property type="match status" value="1"/>
</dbReference>
<dbReference type="GO" id="GO:0009403">
    <property type="term" value="P:toxin biosynthetic process"/>
    <property type="evidence" value="ECO:0007669"/>
    <property type="project" value="UniProtKB-ARBA"/>
</dbReference>
<dbReference type="EMBL" id="JHEG02000059">
    <property type="protein sequence ID" value="KIE06731.1"/>
    <property type="molecule type" value="Genomic_DNA"/>
</dbReference>